<accession>A0A3B0T586</accession>
<evidence type="ECO:0000313" key="2">
    <source>
        <dbReference type="EMBL" id="VAW10770.1"/>
    </source>
</evidence>
<protein>
    <recommendedName>
        <fullName evidence="1">DUF4372 domain-containing protein</fullName>
    </recommendedName>
</protein>
<organism evidence="3">
    <name type="scientific">hydrothermal vent metagenome</name>
    <dbReference type="NCBI Taxonomy" id="652676"/>
    <lineage>
        <taxon>unclassified sequences</taxon>
        <taxon>metagenomes</taxon>
        <taxon>ecological metagenomes</taxon>
    </lineage>
</organism>
<evidence type="ECO:0000313" key="3">
    <source>
        <dbReference type="EMBL" id="VAW13911.1"/>
    </source>
</evidence>
<dbReference type="InterPro" id="IPR025399">
    <property type="entry name" value="DUF4372"/>
</dbReference>
<reference evidence="3" key="1">
    <citation type="submission" date="2018-06" db="EMBL/GenBank/DDBJ databases">
        <authorList>
            <person name="Zhirakovskaya E."/>
        </authorList>
    </citation>
    <scope>NUCLEOTIDE SEQUENCE</scope>
</reference>
<dbReference type="EMBL" id="UOEL01000111">
    <property type="protein sequence ID" value="VAW13911.1"/>
    <property type="molecule type" value="Genomic_DNA"/>
</dbReference>
<dbReference type="EMBL" id="UOEL01000038">
    <property type="protein sequence ID" value="VAW10770.1"/>
    <property type="molecule type" value="Genomic_DNA"/>
</dbReference>
<gene>
    <name evidence="3" type="ORF">MNBD_BACTEROID03-2443</name>
    <name evidence="2" type="ORF">MNBD_BACTEROID03-2560</name>
</gene>
<dbReference type="AlphaFoldDB" id="A0A3B0T586"/>
<name>A0A3B0T586_9ZZZZ</name>
<feature type="domain" description="DUF4372" evidence="1">
    <location>
        <begin position="9"/>
        <end position="53"/>
    </location>
</feature>
<proteinExistence type="predicted"/>
<feature type="non-terminal residue" evidence="3">
    <location>
        <position position="56"/>
    </location>
</feature>
<evidence type="ECO:0000259" key="1">
    <source>
        <dbReference type="Pfam" id="PF14294"/>
    </source>
</evidence>
<sequence>MSKSTIFFGQPIFSQMIGLLNINKIDKQIKRHRSDHYCKRFTTFQHLITILYGVTS</sequence>
<dbReference type="Pfam" id="PF14294">
    <property type="entry name" value="DUF4372"/>
    <property type="match status" value="1"/>
</dbReference>